<dbReference type="InterPro" id="IPR039102">
    <property type="entry name" value="FAM13"/>
</dbReference>
<evidence type="ECO:0000256" key="2">
    <source>
        <dbReference type="SAM" id="Coils"/>
    </source>
</evidence>
<dbReference type="InterPro" id="IPR000198">
    <property type="entry name" value="RhoGAP_dom"/>
</dbReference>
<reference evidence="5" key="1">
    <citation type="submission" date="2025-08" db="UniProtKB">
        <authorList>
            <consortium name="Ensembl"/>
        </authorList>
    </citation>
    <scope>IDENTIFICATION</scope>
</reference>
<organism evidence="5 6">
    <name type="scientific">Sinocyclocheilus rhinocerous</name>
    <dbReference type="NCBI Taxonomy" id="307959"/>
    <lineage>
        <taxon>Eukaryota</taxon>
        <taxon>Metazoa</taxon>
        <taxon>Chordata</taxon>
        <taxon>Craniata</taxon>
        <taxon>Vertebrata</taxon>
        <taxon>Euteleostomi</taxon>
        <taxon>Actinopterygii</taxon>
        <taxon>Neopterygii</taxon>
        <taxon>Teleostei</taxon>
        <taxon>Ostariophysi</taxon>
        <taxon>Cypriniformes</taxon>
        <taxon>Cyprinidae</taxon>
        <taxon>Cyprininae</taxon>
        <taxon>Sinocyclocheilus</taxon>
    </lineage>
</organism>
<accession>A0A673MN94</accession>
<name>A0A673MN94_9TELE</name>
<keyword evidence="2" id="KW-0175">Coiled coil</keyword>
<dbReference type="PROSITE" id="PS50238">
    <property type="entry name" value="RHOGAP"/>
    <property type="match status" value="1"/>
</dbReference>
<comment type="similarity">
    <text evidence="1">Belongs to the FAM13 family.</text>
</comment>
<dbReference type="SMART" id="SM00324">
    <property type="entry name" value="RhoGAP"/>
    <property type="match status" value="1"/>
</dbReference>
<sequence>MRKSLNTSLSDSLSTTRVFGIPLEEVQHSGQPGHEVPLLVRSIVEYIEEHGGLHLGLFLVNGNAERVEWLRQRYDSGVEVNLEKEADLASAVSLLRLFLQELPEPVIPAGLQAQIMQLYQDYSSEEELGRNMKYFLQQLPQVNYSLLRFLCRFLSGVASLQEESWSIGALAAVFGPDIFHLDTDAEDLREQESVSRILAELLENQEDFFDSEDDDISNTNDYSSINDQVNFLSYVLQRLFPDGTYSDYCIRMLGRKNHTVNIIILMFPSVSSLSSSHISSISILPGSADIIQRSIRAAVEQHLLDLQTSIDKELGSYESQVLDSQPFQGYADDIIFNGSACVCVSLSDPVPVFMPWQEETESGEAQLSPLAGRMMPLPLEDDTQPLLARRFLDFGHSQRFLQQDHDATSSTKALPCGRPRRASLTSKDSLKGDNVSHQLTKKLQNLKKKIKQFEEQFEKERNYKPSHAEKAADPKVLKWMTDLTKIRKQLKDAKHKAESELTPQTRPRSNTLPKSFGSTLDQSAHEDPVESEARGHRPTREETLELIQHCIQTKRAEDDWPEDVRKMTKEQLASEKTVLQKNLLYYEGLHGRPVTREERLIVKPLYDRYRLVKQMLTRVSITPIIASPSSKRRNQMLQPIIEGETAHFCGEIEEEEEEEGRGQQENVEMQSEGSEIIMDPVAQPSSQQPTQENILSSGKLNLDLRLSSSNASSMPELLEQLWKARAEKKKLRRTIREFEDEFYQQNGRNVQKEDRMPMMDEYKEYKRIKAKLRLLEVLISKQDSSKSI</sequence>
<dbReference type="Gene3D" id="1.10.555.10">
    <property type="entry name" value="Rho GTPase activation protein"/>
    <property type="match status" value="1"/>
</dbReference>
<dbReference type="GO" id="GO:0007165">
    <property type="term" value="P:signal transduction"/>
    <property type="evidence" value="ECO:0007669"/>
    <property type="project" value="InterPro"/>
</dbReference>
<proteinExistence type="inferred from homology"/>
<dbReference type="SUPFAM" id="SSF48350">
    <property type="entry name" value="GTPase activation domain, GAP"/>
    <property type="match status" value="1"/>
</dbReference>
<evidence type="ECO:0000256" key="1">
    <source>
        <dbReference type="ARBA" id="ARBA00007549"/>
    </source>
</evidence>
<feature type="region of interest" description="Disordered" evidence="3">
    <location>
        <begin position="490"/>
        <end position="540"/>
    </location>
</feature>
<feature type="compositionally biased region" description="Basic and acidic residues" evidence="3">
    <location>
        <begin position="523"/>
        <end position="540"/>
    </location>
</feature>
<evidence type="ECO:0000259" key="4">
    <source>
        <dbReference type="PROSITE" id="PS50238"/>
    </source>
</evidence>
<evidence type="ECO:0000313" key="6">
    <source>
        <dbReference type="Proteomes" id="UP000472270"/>
    </source>
</evidence>
<protein>
    <submittedName>
        <fullName evidence="5">Protein FAM13B-like</fullName>
    </submittedName>
</protein>
<keyword evidence="6" id="KW-1185">Reference proteome</keyword>
<dbReference type="Pfam" id="PF00620">
    <property type="entry name" value="RhoGAP"/>
    <property type="match status" value="1"/>
</dbReference>
<feature type="region of interest" description="Disordered" evidence="3">
    <location>
        <begin position="403"/>
        <end position="435"/>
    </location>
</feature>
<dbReference type="InterPro" id="IPR059029">
    <property type="entry name" value="FAM13A_dom"/>
</dbReference>
<dbReference type="CDD" id="cd04393">
    <property type="entry name" value="RhoGAP_FAM13A1a"/>
    <property type="match status" value="1"/>
</dbReference>
<dbReference type="Pfam" id="PF26116">
    <property type="entry name" value="FAM13A"/>
    <property type="match status" value="1"/>
</dbReference>
<feature type="domain" description="Rho-GAP" evidence="4">
    <location>
        <begin position="21"/>
        <end position="209"/>
    </location>
</feature>
<evidence type="ECO:0000256" key="3">
    <source>
        <dbReference type="SAM" id="MobiDB-lite"/>
    </source>
</evidence>
<reference evidence="5" key="2">
    <citation type="submission" date="2025-09" db="UniProtKB">
        <authorList>
            <consortium name="Ensembl"/>
        </authorList>
    </citation>
    <scope>IDENTIFICATION</scope>
</reference>
<gene>
    <name evidence="5" type="primary">LOC107741069</name>
</gene>
<dbReference type="InterPro" id="IPR008936">
    <property type="entry name" value="Rho_GTPase_activation_prot"/>
</dbReference>
<dbReference type="PANTHER" id="PTHR15904">
    <property type="entry name" value="FAM13"/>
    <property type="match status" value="1"/>
</dbReference>
<dbReference type="AlphaFoldDB" id="A0A673MN94"/>
<feature type="coiled-coil region" evidence="2">
    <location>
        <begin position="714"/>
        <end position="741"/>
    </location>
</feature>
<dbReference type="PANTHER" id="PTHR15904:SF16">
    <property type="entry name" value="PROTEIN FAM13B"/>
    <property type="match status" value="1"/>
</dbReference>
<dbReference type="Proteomes" id="UP000472270">
    <property type="component" value="Unassembled WGS sequence"/>
</dbReference>
<dbReference type="Ensembl" id="ENSSRHT00000096650.1">
    <property type="protein sequence ID" value="ENSSRHP00000094102.1"/>
    <property type="gene ID" value="ENSSRHG00000046219.1"/>
</dbReference>
<feature type="compositionally biased region" description="Basic and acidic residues" evidence="3">
    <location>
        <begin position="490"/>
        <end position="499"/>
    </location>
</feature>
<evidence type="ECO:0000313" key="5">
    <source>
        <dbReference type="Ensembl" id="ENSSRHP00000094102.1"/>
    </source>
</evidence>
<feature type="compositionally biased region" description="Polar residues" evidence="3">
    <location>
        <begin position="501"/>
        <end position="522"/>
    </location>
</feature>